<comment type="subcellular location">
    <subcellularLocation>
        <location evidence="1">Membrane</location>
        <topology evidence="1">Multi-pass membrane protein</topology>
    </subcellularLocation>
</comment>
<evidence type="ECO:0000256" key="1">
    <source>
        <dbReference type="ARBA" id="ARBA00004141"/>
    </source>
</evidence>
<evidence type="ECO:0000256" key="2">
    <source>
        <dbReference type="SAM" id="Phobius"/>
    </source>
</evidence>
<keyword evidence="2" id="KW-1133">Transmembrane helix</keyword>
<proteinExistence type="predicted"/>
<sequence>MVEPFVPQEQLLETETPQIKLGTEPAGTLAPRSYQEKSLLLGQQITNYIEQSQQYWNDLWQAYKKPVILLGWLVGAGIVLKLTLAVMGAINDVPLLEPIFELVGLGYTVWFGSRYLTRSYQRSSTPIRLEPSER</sequence>
<dbReference type="PANTHER" id="PTHR33222">
    <property type="match status" value="1"/>
</dbReference>
<comment type="caution">
    <text evidence="4">The sequence shown here is derived from an EMBL/GenBank/DDBJ whole genome shotgun (WGS) entry which is preliminary data.</text>
</comment>
<dbReference type="GO" id="GO:0016020">
    <property type="term" value="C:membrane"/>
    <property type="evidence" value="ECO:0007669"/>
    <property type="project" value="UniProtKB-SubCell"/>
</dbReference>
<dbReference type="EMBL" id="MRCB01000004">
    <property type="protein sequence ID" value="OKH25300.1"/>
    <property type="molecule type" value="Genomic_DNA"/>
</dbReference>
<keyword evidence="5" id="KW-1185">Reference proteome</keyword>
<dbReference type="GO" id="GO:0009579">
    <property type="term" value="C:thylakoid"/>
    <property type="evidence" value="ECO:0007669"/>
    <property type="project" value="InterPro"/>
</dbReference>
<accession>A0A1U7HNX3</accession>
<evidence type="ECO:0000313" key="4">
    <source>
        <dbReference type="EMBL" id="OKH25300.1"/>
    </source>
</evidence>
<protein>
    <recommendedName>
        <fullName evidence="3">Cyanobacterial aminoacyl-tRNA synthetase CAAD domain-containing protein</fullName>
    </recommendedName>
</protein>
<dbReference type="RefSeq" id="WP_073598705.1">
    <property type="nucleotide sequence ID" value="NZ_MRCB01000004.1"/>
</dbReference>
<dbReference type="Proteomes" id="UP000186868">
    <property type="component" value="Unassembled WGS sequence"/>
</dbReference>
<dbReference type="Pfam" id="PF14159">
    <property type="entry name" value="CAAD"/>
    <property type="match status" value="1"/>
</dbReference>
<keyword evidence="2" id="KW-0472">Membrane</keyword>
<dbReference type="STRING" id="1921803.NIES593_05570"/>
<feature type="transmembrane region" description="Helical" evidence="2">
    <location>
        <begin position="67"/>
        <end position="87"/>
    </location>
</feature>
<dbReference type="AlphaFoldDB" id="A0A1U7HNX3"/>
<dbReference type="PANTHER" id="PTHR33222:SF4">
    <property type="entry name" value="PROTEIN CURVATURE THYLAKOID 1A, CHLOROPLASTIC"/>
    <property type="match status" value="1"/>
</dbReference>
<evidence type="ECO:0000313" key="5">
    <source>
        <dbReference type="Proteomes" id="UP000186868"/>
    </source>
</evidence>
<feature type="domain" description="Cyanobacterial aminoacyl-tRNA synthetase CAAD" evidence="3">
    <location>
        <begin position="54"/>
        <end position="123"/>
    </location>
</feature>
<gene>
    <name evidence="4" type="ORF">NIES593_05570</name>
</gene>
<evidence type="ECO:0000259" key="3">
    <source>
        <dbReference type="Pfam" id="PF14159"/>
    </source>
</evidence>
<feature type="transmembrane region" description="Helical" evidence="2">
    <location>
        <begin position="99"/>
        <end position="117"/>
    </location>
</feature>
<organism evidence="4 5">
    <name type="scientific">Hydrococcus rivularis NIES-593</name>
    <dbReference type="NCBI Taxonomy" id="1921803"/>
    <lineage>
        <taxon>Bacteria</taxon>
        <taxon>Bacillati</taxon>
        <taxon>Cyanobacteriota</taxon>
        <taxon>Cyanophyceae</taxon>
        <taxon>Pleurocapsales</taxon>
        <taxon>Hydrococcaceae</taxon>
        <taxon>Hydrococcus</taxon>
    </lineage>
</organism>
<dbReference type="OrthoDB" id="459910at2"/>
<name>A0A1U7HNX3_9CYAN</name>
<keyword evidence="2" id="KW-0812">Transmembrane</keyword>
<reference evidence="4 5" key="1">
    <citation type="submission" date="2016-11" db="EMBL/GenBank/DDBJ databases">
        <title>Draft Genome Sequences of Nine Cyanobacterial Strains from Diverse Habitats.</title>
        <authorList>
            <person name="Zhu T."/>
            <person name="Hou S."/>
            <person name="Lu X."/>
            <person name="Hess W.R."/>
        </authorList>
    </citation>
    <scope>NUCLEOTIDE SEQUENCE [LARGE SCALE GENOMIC DNA]</scope>
    <source>
        <strain evidence="4 5">NIES-593</strain>
    </source>
</reference>
<dbReference type="InterPro" id="IPR033344">
    <property type="entry name" value="CURT1"/>
</dbReference>
<dbReference type="InterPro" id="IPR025564">
    <property type="entry name" value="CAAD_dom"/>
</dbReference>